<accession>A0AA43QJS2</accession>
<dbReference type="AlphaFoldDB" id="A0AA43QJS2"/>
<protein>
    <recommendedName>
        <fullName evidence="2">DUF4484 domain-containing protein</fullName>
    </recommendedName>
</protein>
<dbReference type="InterPro" id="IPR053056">
    <property type="entry name" value="Lipid_Metab_Assoc_Protein"/>
</dbReference>
<name>A0AA43QJS2_9LECA</name>
<dbReference type="Proteomes" id="UP001161017">
    <property type="component" value="Unassembled WGS sequence"/>
</dbReference>
<dbReference type="InterPro" id="IPR018626">
    <property type="entry name" value="LCHN/Anr2"/>
</dbReference>
<evidence type="ECO:0000313" key="4">
    <source>
        <dbReference type="Proteomes" id="UP001161017"/>
    </source>
</evidence>
<feature type="domain" description="DUF4484" evidence="2">
    <location>
        <begin position="333"/>
        <end position="519"/>
    </location>
</feature>
<evidence type="ECO:0000313" key="3">
    <source>
        <dbReference type="EMBL" id="MDI1487798.1"/>
    </source>
</evidence>
<feature type="region of interest" description="Disordered" evidence="1">
    <location>
        <begin position="442"/>
        <end position="466"/>
    </location>
</feature>
<dbReference type="Pfam" id="PF09804">
    <property type="entry name" value="DENND11"/>
    <property type="match status" value="1"/>
</dbReference>
<evidence type="ECO:0000259" key="2">
    <source>
        <dbReference type="Pfam" id="PF14831"/>
    </source>
</evidence>
<dbReference type="PANTHER" id="PTHR28153:SF1">
    <property type="entry name" value="DUF4484 DOMAIN-CONTAINING PROTEIN"/>
    <property type="match status" value="1"/>
</dbReference>
<organism evidence="3 4">
    <name type="scientific">Ramalina farinacea</name>
    <dbReference type="NCBI Taxonomy" id="258253"/>
    <lineage>
        <taxon>Eukaryota</taxon>
        <taxon>Fungi</taxon>
        <taxon>Dikarya</taxon>
        <taxon>Ascomycota</taxon>
        <taxon>Pezizomycotina</taxon>
        <taxon>Lecanoromycetes</taxon>
        <taxon>OSLEUM clade</taxon>
        <taxon>Lecanoromycetidae</taxon>
        <taxon>Lecanorales</taxon>
        <taxon>Lecanorineae</taxon>
        <taxon>Ramalinaceae</taxon>
        <taxon>Ramalina</taxon>
    </lineage>
</organism>
<dbReference type="EMBL" id="JAPUFD010000006">
    <property type="protein sequence ID" value="MDI1487798.1"/>
    <property type="molecule type" value="Genomic_DNA"/>
</dbReference>
<feature type="region of interest" description="Disordered" evidence="1">
    <location>
        <begin position="105"/>
        <end position="125"/>
    </location>
</feature>
<keyword evidence="4" id="KW-1185">Reference proteome</keyword>
<dbReference type="InterPro" id="IPR028115">
    <property type="entry name" value="DUF4484"/>
</dbReference>
<dbReference type="PANTHER" id="PTHR28153">
    <property type="entry name" value="PROTEIN, PUTATIVE-RELATED"/>
    <property type="match status" value="1"/>
</dbReference>
<gene>
    <name evidence="3" type="ORF">OHK93_007071</name>
</gene>
<evidence type="ECO:0000256" key="1">
    <source>
        <dbReference type="SAM" id="MobiDB-lite"/>
    </source>
</evidence>
<reference evidence="3" key="1">
    <citation type="journal article" date="2023" name="Genome Biol. Evol.">
        <title>First Whole Genome Sequence and Flow Cytometry Genome Size Data for the Lichen-Forming Fungus Ramalina farinacea (Ascomycota).</title>
        <authorList>
            <person name="Llewellyn T."/>
            <person name="Mian S."/>
            <person name="Hill R."/>
            <person name="Leitch I.J."/>
            <person name="Gaya E."/>
        </authorList>
    </citation>
    <scope>NUCLEOTIDE SEQUENCE</scope>
    <source>
        <strain evidence="3">LIQ254RAFAR</strain>
    </source>
</reference>
<proteinExistence type="predicted"/>
<dbReference type="Pfam" id="PF14831">
    <property type="entry name" value="DUF4484"/>
    <property type="match status" value="1"/>
</dbReference>
<sequence>MTVQLDDSVEFKSLPSGLHNVAEDLVYFAHGDEDMGISAFINRPSPTSQRNALTLAVGALTRAKSWMHAQALKELAQRVSSDPTITQPLEQFWHAHGLQTQDSPDIAVEESPSIRKSQDESLNLPKRGRAVSSASAIGHPDTALPIHHPARSLPQFLDTFGPLIFPLYKAALLRKRILFLHHAPVETACNFVYDLALLSGIPSSAINLLPLDPLPTRIHTLFSVGIHDMPVLAGGARPRTPATDEGYGWVACSTDNILLQKHDLYDYIVDIRGCLEPQADKRTWPRIVDSRGREIKATQRDLRRFQTLSNSLGSLDEGQGKTIFALDAGPELVEPQSWSAVVYNGFMFWAGAGENRTDVEEEEEHDAALLRHLDAPKSPDQAQCNVKSPDMNDRSAGGPLEMQMTTIAFFHRLTTLILQTLADIVDSADDGSLDGVSELSNEHAEDRVGMQNESDPLLPPNDEEDETKIVVEPDDMVRMGLDTWSAGDRSFIRELLSFYWGRDSVVKRGSVECCGVRIC</sequence>
<dbReference type="GO" id="GO:0005811">
    <property type="term" value="C:lipid droplet"/>
    <property type="evidence" value="ECO:0007669"/>
    <property type="project" value="TreeGrafter"/>
</dbReference>
<comment type="caution">
    <text evidence="3">The sequence shown here is derived from an EMBL/GenBank/DDBJ whole genome shotgun (WGS) entry which is preliminary data.</text>
</comment>